<proteinExistence type="predicted"/>
<dbReference type="InterPro" id="IPR003367">
    <property type="entry name" value="Thrombospondin_3-like_rpt"/>
</dbReference>
<dbReference type="InterPro" id="IPR028974">
    <property type="entry name" value="TSP_type-3_rpt"/>
</dbReference>
<keyword evidence="4" id="KW-1185">Reference proteome</keyword>
<dbReference type="Proteomes" id="UP000251800">
    <property type="component" value="Unassembled WGS sequence"/>
</dbReference>
<dbReference type="GO" id="GO:0007155">
    <property type="term" value="P:cell adhesion"/>
    <property type="evidence" value="ECO:0007669"/>
    <property type="project" value="InterPro"/>
</dbReference>
<protein>
    <recommendedName>
        <fullName evidence="5">Thrombospondin</fullName>
    </recommendedName>
</protein>
<accession>A0A363UNV4</accession>
<evidence type="ECO:0000256" key="2">
    <source>
        <dbReference type="SAM" id="MobiDB-lite"/>
    </source>
</evidence>
<evidence type="ECO:0000313" key="3">
    <source>
        <dbReference type="EMBL" id="PWN57118.1"/>
    </source>
</evidence>
<evidence type="ECO:0008006" key="5">
    <source>
        <dbReference type="Google" id="ProtNLM"/>
    </source>
</evidence>
<dbReference type="EMBL" id="QEQK01000003">
    <property type="protein sequence ID" value="PWN57118.1"/>
    <property type="molecule type" value="Genomic_DNA"/>
</dbReference>
<dbReference type="SUPFAM" id="SSF103647">
    <property type="entry name" value="TSP type-3 repeat"/>
    <property type="match status" value="1"/>
</dbReference>
<dbReference type="AlphaFoldDB" id="A0A363UNV4"/>
<dbReference type="Pfam" id="PF02412">
    <property type="entry name" value="TSP_3"/>
    <property type="match status" value="2"/>
</dbReference>
<organism evidence="3 4">
    <name type="scientific">Abyssibacter profundi</name>
    <dbReference type="NCBI Taxonomy" id="2182787"/>
    <lineage>
        <taxon>Bacteria</taxon>
        <taxon>Pseudomonadati</taxon>
        <taxon>Pseudomonadota</taxon>
        <taxon>Gammaproteobacteria</taxon>
        <taxon>Chromatiales</taxon>
        <taxon>Oceanococcaceae</taxon>
        <taxon>Abyssibacter</taxon>
    </lineage>
</organism>
<evidence type="ECO:0000256" key="1">
    <source>
        <dbReference type="ARBA" id="ARBA00022729"/>
    </source>
</evidence>
<feature type="region of interest" description="Disordered" evidence="2">
    <location>
        <begin position="162"/>
        <end position="239"/>
    </location>
</feature>
<name>A0A363UNV4_9GAMM</name>
<comment type="caution">
    <text evidence="3">The sequence shown here is derived from an EMBL/GenBank/DDBJ whole genome shotgun (WGS) entry which is preliminary data.</text>
</comment>
<dbReference type="Gene3D" id="4.10.1080.10">
    <property type="entry name" value="TSP type-3 repeat"/>
    <property type="match status" value="1"/>
</dbReference>
<feature type="region of interest" description="Disordered" evidence="2">
    <location>
        <begin position="102"/>
        <end position="121"/>
    </location>
</feature>
<sequence>MAIPPSGVFLWTGPRETGRFLNMLGESTVYHRLAGLLASLFVVSAWGGGFIVDGDGDGVPFELDECPYTRPGQPVNIMGCSDLPDADEDGIPDVDDRCPVSPPGARTDPEGCSIDSDGDGVPDGIDQCPKTAISTVPDRRGCSAPQRLAGGAPEVIVGRPVTDTQMPRPATRVEPASTVAQRSAEAAQPATPQAGAMGVPVPRGRSGQTPAGQPDVALAATQAQPPTSSRSVSQSSAPLTVQAAVDRALWGYEVERASGP</sequence>
<gene>
    <name evidence="3" type="ORF">DEH80_04095</name>
</gene>
<dbReference type="GO" id="GO:0005509">
    <property type="term" value="F:calcium ion binding"/>
    <property type="evidence" value="ECO:0007669"/>
    <property type="project" value="InterPro"/>
</dbReference>
<dbReference type="OrthoDB" id="9805832at2"/>
<reference evidence="3 4" key="1">
    <citation type="submission" date="2018-05" db="EMBL/GenBank/DDBJ databases">
        <title>Abyssibacter profundi OUC007T gen. nov., sp. nov, a marine bacterium isolated from seawater of the Mariana Trench.</title>
        <authorList>
            <person name="Zhou S."/>
        </authorList>
    </citation>
    <scope>NUCLEOTIDE SEQUENCE [LARGE SCALE GENOMIC DNA]</scope>
    <source>
        <strain evidence="3 4">OUC007</strain>
    </source>
</reference>
<keyword evidence="1" id="KW-0732">Signal</keyword>
<evidence type="ECO:0000313" key="4">
    <source>
        <dbReference type="Proteomes" id="UP000251800"/>
    </source>
</evidence>